<reference evidence="1" key="1">
    <citation type="journal article" date="2021" name="Proc. Natl. Acad. Sci. U.S.A.">
        <title>A Catalog of Tens of Thousands of Viruses from Human Metagenomes Reveals Hidden Associations with Chronic Diseases.</title>
        <authorList>
            <person name="Tisza M.J."/>
            <person name="Buck C.B."/>
        </authorList>
    </citation>
    <scope>NUCLEOTIDE SEQUENCE</scope>
    <source>
        <strain evidence="1">Ctzm5103</strain>
    </source>
</reference>
<organism evidence="1">
    <name type="scientific">Siphoviridae sp. ctzm5103</name>
    <dbReference type="NCBI Taxonomy" id="2825750"/>
    <lineage>
        <taxon>Viruses</taxon>
        <taxon>Duplodnaviria</taxon>
        <taxon>Heunggongvirae</taxon>
        <taxon>Uroviricota</taxon>
        <taxon>Caudoviricetes</taxon>
    </lineage>
</organism>
<dbReference type="EMBL" id="BK015926">
    <property type="protein sequence ID" value="DAF85421.1"/>
    <property type="molecule type" value="Genomic_DNA"/>
</dbReference>
<name>A0A8S5TT90_9CAUD</name>
<proteinExistence type="predicted"/>
<accession>A0A8S5TT90</accession>
<protein>
    <submittedName>
        <fullName evidence="1">Uncharacterized protein</fullName>
    </submittedName>
</protein>
<sequence>MSSRNKNKKVARHMTAEEKKAVIAVKQAVNNQPLRKRIIYALRIIGGRW</sequence>
<evidence type="ECO:0000313" key="1">
    <source>
        <dbReference type="EMBL" id="DAF85421.1"/>
    </source>
</evidence>